<evidence type="ECO:0000256" key="6">
    <source>
        <dbReference type="ARBA" id="ARBA00022982"/>
    </source>
</evidence>
<gene>
    <name evidence="11" type="ORF">CGW93_02675</name>
</gene>
<feature type="binding site" evidence="9">
    <location>
        <begin position="342"/>
        <end position="349"/>
    </location>
    <ligand>
        <name>FAD</name>
        <dbReference type="ChEBI" id="CHEBI:57692"/>
    </ligand>
</feature>
<dbReference type="InterPro" id="IPR001308">
    <property type="entry name" value="ETF_a/FixB"/>
</dbReference>
<dbReference type="InterPro" id="IPR017896">
    <property type="entry name" value="4Fe4S_Fe-S-bd"/>
</dbReference>
<organism evidence="11 12">
    <name type="scientific">candidate division WOR-3 bacterium 4484_18</name>
    <dbReference type="NCBI Taxonomy" id="2020626"/>
    <lineage>
        <taxon>Bacteria</taxon>
        <taxon>Bacteria division WOR-3</taxon>
    </lineage>
</organism>
<evidence type="ECO:0000256" key="4">
    <source>
        <dbReference type="ARBA" id="ARBA00022723"/>
    </source>
</evidence>
<dbReference type="GO" id="GO:0033539">
    <property type="term" value="P:fatty acid beta-oxidation using acyl-CoA dehydrogenase"/>
    <property type="evidence" value="ECO:0007669"/>
    <property type="project" value="TreeGrafter"/>
</dbReference>
<dbReference type="GO" id="GO:0050660">
    <property type="term" value="F:flavin adenine dinucleotide binding"/>
    <property type="evidence" value="ECO:0007669"/>
    <property type="project" value="InterPro"/>
</dbReference>
<feature type="domain" description="4Fe-4S ferredoxin-type" evidence="10">
    <location>
        <begin position="33"/>
        <end position="60"/>
    </location>
</feature>
<keyword evidence="7" id="KW-0408">Iron</keyword>
<dbReference type="AlphaFoldDB" id="A0A257LTS0"/>
<keyword evidence="5 9" id="KW-0274">FAD</keyword>
<evidence type="ECO:0000256" key="8">
    <source>
        <dbReference type="ARBA" id="ARBA00023014"/>
    </source>
</evidence>
<dbReference type="Gene3D" id="3.40.50.620">
    <property type="entry name" value="HUPs"/>
    <property type="match status" value="1"/>
</dbReference>
<feature type="binding site" evidence="9">
    <location>
        <begin position="311"/>
        <end position="312"/>
    </location>
    <ligand>
        <name>FAD</name>
        <dbReference type="ChEBI" id="CHEBI:57692"/>
    </ligand>
</feature>
<dbReference type="SMART" id="SM00893">
    <property type="entry name" value="ETF"/>
    <property type="match status" value="1"/>
</dbReference>
<keyword evidence="6" id="KW-0249">Electron transport</keyword>
<dbReference type="PROSITE" id="PS51379">
    <property type="entry name" value="4FE4S_FER_2"/>
    <property type="match status" value="2"/>
</dbReference>
<dbReference type="GO" id="GO:0051536">
    <property type="term" value="F:iron-sulfur cluster binding"/>
    <property type="evidence" value="ECO:0007669"/>
    <property type="project" value="UniProtKB-KW"/>
</dbReference>
<dbReference type="SUPFAM" id="SSF54862">
    <property type="entry name" value="4Fe-4S ferredoxins"/>
    <property type="match status" value="1"/>
</dbReference>
<feature type="binding site" evidence="9">
    <location>
        <position position="363"/>
    </location>
    <ligand>
        <name>FAD</name>
        <dbReference type="ChEBI" id="CHEBI:57692"/>
    </ligand>
</feature>
<keyword evidence="3" id="KW-0285">Flavoprotein</keyword>
<evidence type="ECO:0000256" key="3">
    <source>
        <dbReference type="ARBA" id="ARBA00022630"/>
    </source>
</evidence>
<feature type="domain" description="4Fe-4S ferredoxin-type" evidence="10">
    <location>
        <begin position="2"/>
        <end position="31"/>
    </location>
</feature>
<protein>
    <submittedName>
        <fullName evidence="11">Electron transfer flavoprotein subunit alpha</fullName>
    </submittedName>
</protein>
<dbReference type="PROSITE" id="PS00198">
    <property type="entry name" value="4FE4S_FER_1"/>
    <property type="match status" value="1"/>
</dbReference>
<dbReference type="FunFam" id="3.40.50.1220:FF:000001">
    <property type="entry name" value="Electron transfer flavoprotein, alpha subunit"/>
    <property type="match status" value="1"/>
</dbReference>
<dbReference type="SUPFAM" id="SSF52467">
    <property type="entry name" value="DHS-like NAD/FAD-binding domain"/>
    <property type="match status" value="1"/>
</dbReference>
<dbReference type="Gene3D" id="3.40.50.1220">
    <property type="entry name" value="TPP-binding domain"/>
    <property type="match status" value="1"/>
</dbReference>
<feature type="binding site" evidence="9">
    <location>
        <begin position="325"/>
        <end position="329"/>
    </location>
    <ligand>
        <name>FAD</name>
        <dbReference type="ChEBI" id="CHEBI:57692"/>
    </ligand>
</feature>
<dbReference type="CDD" id="cd01715">
    <property type="entry name" value="ETF_alpha"/>
    <property type="match status" value="1"/>
</dbReference>
<evidence type="ECO:0000256" key="5">
    <source>
        <dbReference type="ARBA" id="ARBA00022827"/>
    </source>
</evidence>
<dbReference type="Pfam" id="PF00037">
    <property type="entry name" value="Fer4"/>
    <property type="match status" value="1"/>
</dbReference>
<dbReference type="Gene3D" id="3.30.70.20">
    <property type="match status" value="1"/>
</dbReference>
<dbReference type="GO" id="GO:0046872">
    <property type="term" value="F:metal ion binding"/>
    <property type="evidence" value="ECO:0007669"/>
    <property type="project" value="UniProtKB-KW"/>
</dbReference>
<dbReference type="PANTHER" id="PTHR43153:SF1">
    <property type="entry name" value="ELECTRON TRANSFER FLAVOPROTEIN SUBUNIT ALPHA, MITOCHONDRIAL"/>
    <property type="match status" value="1"/>
</dbReference>
<comment type="cofactor">
    <cofactor evidence="9">
        <name>FAD</name>
        <dbReference type="ChEBI" id="CHEBI:57692"/>
    </cofactor>
    <text evidence="9">Binds 1 FAD per dimer.</text>
</comment>
<dbReference type="PANTHER" id="PTHR43153">
    <property type="entry name" value="ELECTRON TRANSFER FLAVOPROTEIN ALPHA"/>
    <property type="match status" value="1"/>
</dbReference>
<dbReference type="GO" id="GO:0009055">
    <property type="term" value="F:electron transfer activity"/>
    <property type="evidence" value="ECO:0007669"/>
    <property type="project" value="InterPro"/>
</dbReference>
<keyword evidence="2" id="KW-0813">Transport</keyword>
<comment type="caution">
    <text evidence="11">The sequence shown here is derived from an EMBL/GenBank/DDBJ whole genome shotgun (WGS) entry which is preliminary data.</text>
</comment>
<dbReference type="InterPro" id="IPR029035">
    <property type="entry name" value="DHS-like_NAD/FAD-binding_dom"/>
</dbReference>
<dbReference type="Pfam" id="PF12800">
    <property type="entry name" value="Fer4_4"/>
    <property type="match status" value="1"/>
</dbReference>
<evidence type="ECO:0000313" key="11">
    <source>
        <dbReference type="EMBL" id="OYV03053.1"/>
    </source>
</evidence>
<reference evidence="12" key="1">
    <citation type="submission" date="2017-07" db="EMBL/GenBank/DDBJ databases">
        <title>Novel pathways for hydrocarbon cycling and metabolic interdependencies in hydrothermal sediment communities.</title>
        <authorList>
            <person name="Dombrowski N."/>
            <person name="Seitz K."/>
            <person name="Teske A."/>
            <person name="Baker B."/>
        </authorList>
    </citation>
    <scope>NUCLEOTIDE SEQUENCE [LARGE SCALE GENOMIC DNA]</scope>
</reference>
<dbReference type="Pfam" id="PF01012">
    <property type="entry name" value="ETF"/>
    <property type="match status" value="1"/>
</dbReference>
<dbReference type="SUPFAM" id="SSF52402">
    <property type="entry name" value="Adenine nucleotide alpha hydrolases-like"/>
    <property type="match status" value="1"/>
</dbReference>
<dbReference type="InterPro" id="IPR018206">
    <property type="entry name" value="ETF_asu_C_CS"/>
</dbReference>
<dbReference type="EMBL" id="NMUJ01000026">
    <property type="protein sequence ID" value="OYV03053.1"/>
    <property type="molecule type" value="Genomic_DNA"/>
</dbReference>
<dbReference type="InterPro" id="IPR014729">
    <property type="entry name" value="Rossmann-like_a/b/a_fold"/>
</dbReference>
<evidence type="ECO:0000313" key="12">
    <source>
        <dbReference type="Proteomes" id="UP000216312"/>
    </source>
</evidence>
<dbReference type="InterPro" id="IPR033947">
    <property type="entry name" value="ETF_alpha_N"/>
</dbReference>
<evidence type="ECO:0000259" key="10">
    <source>
        <dbReference type="PROSITE" id="PS51379"/>
    </source>
</evidence>
<keyword evidence="8" id="KW-0411">Iron-sulfur</keyword>
<dbReference type="InterPro" id="IPR017900">
    <property type="entry name" value="4Fe4S_Fe_S_CS"/>
</dbReference>
<dbReference type="PIRSF" id="PIRSF000089">
    <property type="entry name" value="Electra_flavoP_a"/>
    <property type="match status" value="1"/>
</dbReference>
<sequence>MKDIRVIESKCNGCGLCVKACPLGAIEPIAGIVRIIREKCNLCSICVSACKLGAIEVIEEAKPEKVDLSQYSGVWVFVELTDDGMHKVSYELLGKARELATKRNTYVGAVLIGNNVERFTQELIYRGADKVFVVDDMGLDRFVVEPYTNVMEKLVLKYRPEILIAGATTKGRSLLPRLAVRLKTGLTADCTGLDINENGELVQTRPAFGGNIMARILCPRTRPQMATVRYKVMPEAPRDTNRTGEIIKERPPQQLLSSQVRFIEFIADKTVKVKLEEADIIVSGGRGLGEPNNFSLIRELADLLGGAVGSSRPPVDMGWISYSHQVGQTGKTVKPKLYIAVGISGAVQHLAGMSGSDTIVAINKDPHAPIFKVADFGIVGDLFKVVPQLIKLIKERS</sequence>
<dbReference type="PROSITE" id="PS00696">
    <property type="entry name" value="ETF_ALPHA"/>
    <property type="match status" value="1"/>
</dbReference>
<feature type="binding site" evidence="9">
    <location>
        <position position="286"/>
    </location>
    <ligand>
        <name>FAD</name>
        <dbReference type="ChEBI" id="CHEBI:57692"/>
    </ligand>
</feature>
<accession>A0A257LTS0</accession>
<name>A0A257LTS0_UNCW3</name>
<evidence type="ECO:0000256" key="2">
    <source>
        <dbReference type="ARBA" id="ARBA00022448"/>
    </source>
</evidence>
<dbReference type="Proteomes" id="UP000216312">
    <property type="component" value="Unassembled WGS sequence"/>
</dbReference>
<dbReference type="InterPro" id="IPR014730">
    <property type="entry name" value="ETF_a/b_N"/>
</dbReference>
<evidence type="ECO:0000256" key="1">
    <source>
        <dbReference type="ARBA" id="ARBA00005817"/>
    </source>
</evidence>
<dbReference type="InterPro" id="IPR014731">
    <property type="entry name" value="ETF_asu_C"/>
</dbReference>
<evidence type="ECO:0000256" key="7">
    <source>
        <dbReference type="ARBA" id="ARBA00023004"/>
    </source>
</evidence>
<dbReference type="Pfam" id="PF00766">
    <property type="entry name" value="ETF_alpha"/>
    <property type="match status" value="1"/>
</dbReference>
<evidence type="ECO:0000256" key="9">
    <source>
        <dbReference type="PIRSR" id="PIRSR000089-1"/>
    </source>
</evidence>
<proteinExistence type="inferred from homology"/>
<keyword evidence="4" id="KW-0479">Metal-binding</keyword>
<comment type="similarity">
    <text evidence="1">Belongs to the ETF alpha-subunit/FixB family.</text>
</comment>